<dbReference type="AlphaFoldDB" id="A0A2T3ZLX4"/>
<name>A0A2T3ZLX4_TRIA4</name>
<evidence type="ECO:0000313" key="3">
    <source>
        <dbReference type="Proteomes" id="UP000240493"/>
    </source>
</evidence>
<organism evidence="2 3">
    <name type="scientific">Trichoderma asperellum (strain ATCC 204424 / CBS 433.97 / NBRC 101777)</name>
    <dbReference type="NCBI Taxonomy" id="1042311"/>
    <lineage>
        <taxon>Eukaryota</taxon>
        <taxon>Fungi</taxon>
        <taxon>Dikarya</taxon>
        <taxon>Ascomycota</taxon>
        <taxon>Pezizomycotina</taxon>
        <taxon>Sordariomycetes</taxon>
        <taxon>Hypocreomycetidae</taxon>
        <taxon>Hypocreales</taxon>
        <taxon>Hypocreaceae</taxon>
        <taxon>Trichoderma</taxon>
    </lineage>
</organism>
<gene>
    <name evidence="2" type="ORF">M441DRAFT_185515</name>
</gene>
<accession>A0A2T3ZLX4</accession>
<evidence type="ECO:0000313" key="2">
    <source>
        <dbReference type="EMBL" id="PTB45805.1"/>
    </source>
</evidence>
<protein>
    <submittedName>
        <fullName evidence="2">Uncharacterized protein</fullName>
    </submittedName>
</protein>
<dbReference type="Proteomes" id="UP000240493">
    <property type="component" value="Unassembled WGS sequence"/>
</dbReference>
<feature type="compositionally biased region" description="Low complexity" evidence="1">
    <location>
        <begin position="41"/>
        <end position="62"/>
    </location>
</feature>
<reference evidence="2 3" key="1">
    <citation type="submission" date="2016-07" db="EMBL/GenBank/DDBJ databases">
        <title>Multiple horizontal gene transfer events from other fungi enriched the ability of initially mycotrophic Trichoderma (Ascomycota) to feed on dead plant biomass.</title>
        <authorList>
            <consortium name="DOE Joint Genome Institute"/>
            <person name="Aerts A."/>
            <person name="Atanasova L."/>
            <person name="Chenthamara K."/>
            <person name="Zhang J."/>
            <person name="Grujic M."/>
            <person name="Henrissat B."/>
            <person name="Kuo A."/>
            <person name="Salamov A."/>
            <person name="Lipzen A."/>
            <person name="Labutti K."/>
            <person name="Barry K."/>
            <person name="Miao Y."/>
            <person name="Rahimi M.J."/>
            <person name="Shen Q."/>
            <person name="Grigoriev I.V."/>
            <person name="Kubicek C.P."/>
            <person name="Druzhinina I.S."/>
        </authorList>
    </citation>
    <scope>NUCLEOTIDE SEQUENCE [LARGE SCALE GENOMIC DNA]</scope>
    <source>
        <strain evidence="2 3">CBS 433.97</strain>
    </source>
</reference>
<keyword evidence="3" id="KW-1185">Reference proteome</keyword>
<dbReference type="EMBL" id="KZ679257">
    <property type="protein sequence ID" value="PTB45805.1"/>
    <property type="molecule type" value="Genomic_DNA"/>
</dbReference>
<sequence>MSSSAQPAGPLPKADRERKGIVKVFAKVKGVLRRTGTERQPSAAAGTSAGGVVATTTTTPGAKTEDAPKLYVWR</sequence>
<proteinExistence type="predicted"/>
<feature type="region of interest" description="Disordered" evidence="1">
    <location>
        <begin position="33"/>
        <end position="74"/>
    </location>
</feature>
<evidence type="ECO:0000256" key="1">
    <source>
        <dbReference type="SAM" id="MobiDB-lite"/>
    </source>
</evidence>